<comment type="caution">
    <text evidence="2">The sequence shown here is derived from an EMBL/GenBank/DDBJ whole genome shotgun (WGS) entry which is preliminary data.</text>
</comment>
<dbReference type="Proteomes" id="UP000604241">
    <property type="component" value="Unassembled WGS sequence"/>
</dbReference>
<evidence type="ECO:0000259" key="1">
    <source>
        <dbReference type="Pfam" id="PF00550"/>
    </source>
</evidence>
<gene>
    <name evidence="2" type="ORF">H9657_02000</name>
</gene>
<dbReference type="InterPro" id="IPR009081">
    <property type="entry name" value="PP-bd_ACP"/>
</dbReference>
<evidence type="ECO:0000313" key="2">
    <source>
        <dbReference type="EMBL" id="MBD7917055.1"/>
    </source>
</evidence>
<reference evidence="2 3" key="1">
    <citation type="submission" date="2020-08" db="EMBL/GenBank/DDBJ databases">
        <title>A Genomic Blueprint of the Chicken Gut Microbiome.</title>
        <authorList>
            <person name="Gilroy R."/>
            <person name="Ravi A."/>
            <person name="Getino M."/>
            <person name="Pursley I."/>
            <person name="Horton D.L."/>
            <person name="Alikhan N.-F."/>
            <person name="Baker D."/>
            <person name="Gharbi K."/>
            <person name="Hall N."/>
            <person name="Watson M."/>
            <person name="Adriaenssens E.M."/>
            <person name="Foster-Nyarko E."/>
            <person name="Jarju S."/>
            <person name="Secka A."/>
            <person name="Antonio M."/>
            <person name="Oren A."/>
            <person name="Chaudhuri R."/>
            <person name="La Ragione R.M."/>
            <person name="Hildebrand F."/>
            <person name="Pallen M.J."/>
        </authorList>
    </citation>
    <scope>NUCLEOTIDE SEQUENCE [LARGE SCALE GENOMIC DNA]</scope>
    <source>
        <strain evidence="2 3">Sa3CUA2</strain>
    </source>
</reference>
<dbReference type="InterPro" id="IPR036736">
    <property type="entry name" value="ACP-like_sf"/>
</dbReference>
<dbReference type="SUPFAM" id="SSF47336">
    <property type="entry name" value="ACP-like"/>
    <property type="match status" value="1"/>
</dbReference>
<proteinExistence type="predicted"/>
<name>A0ABR8Q9H7_9CELL</name>
<protein>
    <recommendedName>
        <fullName evidence="1">Carrier domain-containing protein</fullName>
    </recommendedName>
</protein>
<evidence type="ECO:0000313" key="3">
    <source>
        <dbReference type="Proteomes" id="UP000604241"/>
    </source>
</evidence>
<organism evidence="2 3">
    <name type="scientific">Cellulomonas avistercoris</name>
    <dbReference type="NCBI Taxonomy" id="2762242"/>
    <lineage>
        <taxon>Bacteria</taxon>
        <taxon>Bacillati</taxon>
        <taxon>Actinomycetota</taxon>
        <taxon>Actinomycetes</taxon>
        <taxon>Micrococcales</taxon>
        <taxon>Cellulomonadaceae</taxon>
        <taxon>Cellulomonas</taxon>
    </lineage>
</organism>
<dbReference type="Pfam" id="PF00550">
    <property type="entry name" value="PP-binding"/>
    <property type="match status" value="1"/>
</dbReference>
<sequence>MNADDFYAAMTDFLGERLRADADDVPAAITAQQDLVEAGLLDSLRVIQMIARAEELTGGTVDLAETDLESLYSLEGLYAAVR</sequence>
<dbReference type="RefSeq" id="WP_191779772.1">
    <property type="nucleotide sequence ID" value="NZ_JACSQV010000001.1"/>
</dbReference>
<keyword evidence="3" id="KW-1185">Reference proteome</keyword>
<dbReference type="EMBL" id="JACSQV010000001">
    <property type="protein sequence ID" value="MBD7917055.1"/>
    <property type="molecule type" value="Genomic_DNA"/>
</dbReference>
<accession>A0ABR8Q9H7</accession>
<feature type="domain" description="Carrier" evidence="1">
    <location>
        <begin position="19"/>
        <end position="70"/>
    </location>
</feature>
<dbReference type="Gene3D" id="1.10.1200.10">
    <property type="entry name" value="ACP-like"/>
    <property type="match status" value="1"/>
</dbReference>